<sequence length="187" mass="21856">MFAEKVQQLIQLLEKQELEAENGIVSPQLYLELFAAYLYQNDLCNARFLWKRIPQNVKSGNAELTRIHNVYLALWNNNSPEFFKAIEYEWSSNIAELIFELKEKVKQETLDLIGMAYSSIFENVLIEMANITPDKVTEVCSQLDWKVENGNFPRLIIPKRRPVEQKITTTSEDQLFILTDFVSFLEN</sequence>
<accession>A0A7R8YQW7</accession>
<evidence type="ECO:0000313" key="8">
    <source>
        <dbReference type="Proteomes" id="UP000594454"/>
    </source>
</evidence>
<evidence type="ECO:0000256" key="2">
    <source>
        <dbReference type="ARBA" id="ARBA00004496"/>
    </source>
</evidence>
<dbReference type="Pfam" id="PF10075">
    <property type="entry name" value="CSN8_PSD8_EIF3K"/>
    <property type="match status" value="1"/>
</dbReference>
<protein>
    <recommendedName>
        <fullName evidence="6">CSN8/PSMD8/EIF3K domain-containing protein</fullName>
    </recommendedName>
</protein>
<dbReference type="OrthoDB" id="5351233at2759"/>
<comment type="subcellular location">
    <subcellularLocation>
        <location evidence="2">Cytoplasm</location>
    </subcellularLocation>
    <subcellularLocation>
        <location evidence="1">Nucleus</location>
    </subcellularLocation>
</comment>
<dbReference type="PANTHER" id="PTHR13339:SF0">
    <property type="entry name" value="COP9 SIGNALOSOME COMPLEX SUBUNIT 8"/>
    <property type="match status" value="1"/>
</dbReference>
<gene>
    <name evidence="7" type="ORF">HERILL_LOCUS2101</name>
</gene>
<keyword evidence="3" id="KW-0963">Cytoplasm</keyword>
<evidence type="ECO:0000259" key="6">
    <source>
        <dbReference type="Pfam" id="PF10075"/>
    </source>
</evidence>
<dbReference type="GO" id="GO:0008180">
    <property type="term" value="C:COP9 signalosome"/>
    <property type="evidence" value="ECO:0007669"/>
    <property type="project" value="UniProtKB-KW"/>
</dbReference>
<organism evidence="7 8">
    <name type="scientific">Hermetia illucens</name>
    <name type="common">Black soldier fly</name>
    <dbReference type="NCBI Taxonomy" id="343691"/>
    <lineage>
        <taxon>Eukaryota</taxon>
        <taxon>Metazoa</taxon>
        <taxon>Ecdysozoa</taxon>
        <taxon>Arthropoda</taxon>
        <taxon>Hexapoda</taxon>
        <taxon>Insecta</taxon>
        <taxon>Pterygota</taxon>
        <taxon>Neoptera</taxon>
        <taxon>Endopterygota</taxon>
        <taxon>Diptera</taxon>
        <taxon>Brachycera</taxon>
        <taxon>Stratiomyomorpha</taxon>
        <taxon>Stratiomyidae</taxon>
        <taxon>Hermetiinae</taxon>
        <taxon>Hermetia</taxon>
    </lineage>
</organism>
<evidence type="ECO:0000256" key="3">
    <source>
        <dbReference type="ARBA" id="ARBA00022490"/>
    </source>
</evidence>
<dbReference type="AlphaFoldDB" id="A0A7R8YQW7"/>
<dbReference type="InterPro" id="IPR033205">
    <property type="entry name" value="COP9_CSN8"/>
</dbReference>
<dbReference type="Proteomes" id="UP000594454">
    <property type="component" value="Chromosome 1"/>
</dbReference>
<dbReference type="GO" id="GO:0005737">
    <property type="term" value="C:cytoplasm"/>
    <property type="evidence" value="ECO:0007669"/>
    <property type="project" value="UniProtKB-SubCell"/>
</dbReference>
<proteinExistence type="predicted"/>
<feature type="domain" description="CSN8/PSMD8/EIF3K" evidence="6">
    <location>
        <begin position="26"/>
        <end position="151"/>
    </location>
</feature>
<evidence type="ECO:0000313" key="7">
    <source>
        <dbReference type="EMBL" id="CAD7078854.1"/>
    </source>
</evidence>
<dbReference type="InParanoid" id="A0A7R8YQW7"/>
<evidence type="ECO:0000256" key="1">
    <source>
        <dbReference type="ARBA" id="ARBA00004123"/>
    </source>
</evidence>
<reference evidence="7 8" key="1">
    <citation type="submission" date="2020-11" db="EMBL/GenBank/DDBJ databases">
        <authorList>
            <person name="Wallbank WR R."/>
            <person name="Pardo Diaz C."/>
            <person name="Kozak K."/>
            <person name="Martin S."/>
            <person name="Jiggins C."/>
            <person name="Moest M."/>
            <person name="Warren A I."/>
            <person name="Generalovic N T."/>
            <person name="Byers J.R.P. K."/>
            <person name="Montejo-Kovacevich G."/>
            <person name="Yen C E."/>
        </authorList>
    </citation>
    <scope>NUCLEOTIDE SEQUENCE [LARGE SCALE GENOMIC DNA]</scope>
</reference>
<dbReference type="EMBL" id="LR899009">
    <property type="protein sequence ID" value="CAD7078854.1"/>
    <property type="molecule type" value="Genomic_DNA"/>
</dbReference>
<keyword evidence="4" id="KW-0736">Signalosome</keyword>
<keyword evidence="8" id="KW-1185">Reference proteome</keyword>
<dbReference type="FunCoup" id="A0A7R8YQW7">
    <property type="interactions" value="1791"/>
</dbReference>
<dbReference type="InterPro" id="IPR033464">
    <property type="entry name" value="CSN8_PSD8_EIF3K"/>
</dbReference>
<keyword evidence="5" id="KW-0539">Nucleus</keyword>
<dbReference type="OMA" id="TIVQPCK"/>
<dbReference type="GO" id="GO:0000338">
    <property type="term" value="P:protein deneddylation"/>
    <property type="evidence" value="ECO:0007669"/>
    <property type="project" value="InterPro"/>
</dbReference>
<name>A0A7R8YQW7_HERIL</name>
<evidence type="ECO:0000256" key="4">
    <source>
        <dbReference type="ARBA" id="ARBA00022790"/>
    </source>
</evidence>
<dbReference type="GO" id="GO:0010387">
    <property type="term" value="P:COP9 signalosome assembly"/>
    <property type="evidence" value="ECO:0007669"/>
    <property type="project" value="InterPro"/>
</dbReference>
<dbReference type="PANTHER" id="PTHR13339">
    <property type="entry name" value="COP9 SIGNALOSOME COMPLEX SUBUNIT 8"/>
    <property type="match status" value="1"/>
</dbReference>
<evidence type="ECO:0000256" key="5">
    <source>
        <dbReference type="ARBA" id="ARBA00023242"/>
    </source>
</evidence>